<reference evidence="1 2" key="1">
    <citation type="submission" date="2022-02" db="EMBL/GenBank/DDBJ databases">
        <title>Uncovering new skin microbiome diversity through culturing and metagenomics.</title>
        <authorList>
            <person name="Conlan S."/>
            <person name="Deming C."/>
            <person name="Nisc Comparative Sequencing Program N."/>
            <person name="Segre J.A."/>
        </authorList>
    </citation>
    <scope>NUCLEOTIDE SEQUENCE [LARGE SCALE GENOMIC DNA]</scope>
    <source>
        <strain evidence="1 2">ACRQZ</strain>
    </source>
</reference>
<protein>
    <submittedName>
        <fullName evidence="1">Zinc-binding dehydrogenase</fullName>
    </submittedName>
</protein>
<comment type="caution">
    <text evidence="1">The sequence shown here is derived from an EMBL/GenBank/DDBJ whole genome shotgun (WGS) entry which is preliminary data.</text>
</comment>
<dbReference type="Proteomes" id="UP001521931">
    <property type="component" value="Unassembled WGS sequence"/>
</dbReference>
<evidence type="ECO:0000313" key="1">
    <source>
        <dbReference type="EMBL" id="MCG7322370.1"/>
    </source>
</evidence>
<dbReference type="Pfam" id="PF13602">
    <property type="entry name" value="ADH_zinc_N_2"/>
    <property type="match status" value="1"/>
</dbReference>
<organism evidence="1 2">
    <name type="scientific">Arsenicicoccus bolidensis</name>
    <dbReference type="NCBI Taxonomy" id="229480"/>
    <lineage>
        <taxon>Bacteria</taxon>
        <taxon>Bacillati</taxon>
        <taxon>Actinomycetota</taxon>
        <taxon>Actinomycetes</taxon>
        <taxon>Micrococcales</taxon>
        <taxon>Intrasporangiaceae</taxon>
        <taxon>Arsenicicoccus</taxon>
    </lineage>
</organism>
<accession>A0ABS9Q535</accession>
<sequence>MYAELAELVARGVIQLVIHTTYPMSEAAAAVATVASGHATGKTVITAATTHDLSWRGDKTGL</sequence>
<gene>
    <name evidence="1" type="ORF">MHL29_10815</name>
</gene>
<dbReference type="EMBL" id="JAKRCV010000033">
    <property type="protein sequence ID" value="MCG7322370.1"/>
    <property type="molecule type" value="Genomic_DNA"/>
</dbReference>
<evidence type="ECO:0000313" key="2">
    <source>
        <dbReference type="Proteomes" id="UP001521931"/>
    </source>
</evidence>
<proteinExistence type="predicted"/>
<dbReference type="Gene3D" id="3.90.180.10">
    <property type="entry name" value="Medium-chain alcohol dehydrogenases, catalytic domain"/>
    <property type="match status" value="1"/>
</dbReference>
<keyword evidence="2" id="KW-1185">Reference proteome</keyword>
<name>A0ABS9Q535_9MICO</name>
<dbReference type="Gene3D" id="3.40.50.720">
    <property type="entry name" value="NAD(P)-binding Rossmann-like Domain"/>
    <property type="match status" value="1"/>
</dbReference>